<dbReference type="SUPFAM" id="SSF53474">
    <property type="entry name" value="alpha/beta-Hydrolases"/>
    <property type="match status" value="1"/>
</dbReference>
<gene>
    <name evidence="1" type="ORF">GTW09_10220</name>
</gene>
<dbReference type="RefSeq" id="WP_163111796.1">
    <property type="nucleotide sequence ID" value="NZ_JAAAWP010000005.1"/>
</dbReference>
<dbReference type="PANTHER" id="PTHR35602">
    <property type="entry name" value="ESTERASE YQIA-RELATED"/>
    <property type="match status" value="1"/>
</dbReference>
<keyword evidence="2" id="KW-1185">Reference proteome</keyword>
<accession>A0A6L9MUK8</accession>
<organism evidence="1 2">
    <name type="scientific">Alteromonas hispanica</name>
    <dbReference type="NCBI Taxonomy" id="315421"/>
    <lineage>
        <taxon>Bacteria</taxon>
        <taxon>Pseudomonadati</taxon>
        <taxon>Pseudomonadota</taxon>
        <taxon>Gammaproteobacteria</taxon>
        <taxon>Alteromonadales</taxon>
        <taxon>Alteromonadaceae</taxon>
        <taxon>Alteromonas/Salinimonas group</taxon>
        <taxon>Alteromonas</taxon>
    </lineage>
</organism>
<dbReference type="AlphaFoldDB" id="A0A6L9MUK8"/>
<dbReference type="Gene3D" id="3.40.50.1820">
    <property type="entry name" value="alpha/beta hydrolase"/>
    <property type="match status" value="1"/>
</dbReference>
<dbReference type="Proteomes" id="UP000478837">
    <property type="component" value="Unassembled WGS sequence"/>
</dbReference>
<reference evidence="1 2" key="1">
    <citation type="submission" date="2020-01" db="EMBL/GenBank/DDBJ databases">
        <title>Genomes of bacteria type strains.</title>
        <authorList>
            <person name="Chen J."/>
            <person name="Zhu S."/>
            <person name="Yang J."/>
        </authorList>
    </citation>
    <scope>NUCLEOTIDE SEQUENCE [LARGE SCALE GENOMIC DNA]</scope>
    <source>
        <strain evidence="1 2">LMG 22958</strain>
    </source>
</reference>
<dbReference type="InterPro" id="IPR029058">
    <property type="entry name" value="AB_hydrolase_fold"/>
</dbReference>
<sequence length="193" mass="21392">MHHLLYLHGFLSSPTSVKAQATKNYFAKHHPEVTLHIPELSNFPSKVEAQLVELIENNPELLEGGLKVIGSSMGGYLSTFLIEKYSGKAVLINPAVRPYELLQQFIGPHVNPYSGEKFSIGLTDIDIIKALDIDALNNDKAYKVLLQTNDETLDYRLAAAKYALSDLVIEEGGDHSFVGYENHLPAIAEFLLD</sequence>
<name>A0A6L9MUK8_9ALTE</name>
<protein>
    <submittedName>
        <fullName evidence="1">Esterase YqiA</fullName>
    </submittedName>
</protein>
<comment type="caution">
    <text evidence="1">The sequence shown here is derived from an EMBL/GenBank/DDBJ whole genome shotgun (WGS) entry which is preliminary data.</text>
</comment>
<dbReference type="EMBL" id="JAAAWP010000005">
    <property type="protein sequence ID" value="NDW21896.1"/>
    <property type="molecule type" value="Genomic_DNA"/>
</dbReference>
<proteinExistence type="predicted"/>
<evidence type="ECO:0000313" key="1">
    <source>
        <dbReference type="EMBL" id="NDW21896.1"/>
    </source>
</evidence>
<dbReference type="PANTHER" id="PTHR35602:SF3">
    <property type="entry name" value="ESTERASE YQIA"/>
    <property type="match status" value="1"/>
</dbReference>
<evidence type="ECO:0000313" key="2">
    <source>
        <dbReference type="Proteomes" id="UP000478837"/>
    </source>
</evidence>
<dbReference type="Pfam" id="PF05728">
    <property type="entry name" value="UPF0227"/>
    <property type="match status" value="1"/>
</dbReference>
<dbReference type="InterPro" id="IPR008886">
    <property type="entry name" value="UPF0227/Esterase_YqiA"/>
</dbReference>